<evidence type="ECO:0000313" key="3">
    <source>
        <dbReference type="Proteomes" id="UP001212841"/>
    </source>
</evidence>
<dbReference type="EMBL" id="JADGJD010000763">
    <property type="protein sequence ID" value="KAJ3048625.1"/>
    <property type="molecule type" value="Genomic_DNA"/>
</dbReference>
<evidence type="ECO:0000313" key="2">
    <source>
        <dbReference type="EMBL" id="KAJ3048625.1"/>
    </source>
</evidence>
<dbReference type="PANTHER" id="PTHR28265:SF1">
    <property type="entry name" value="MAINTENANCE OF TELOMERE CAPPING PROTEIN 1"/>
    <property type="match status" value="1"/>
</dbReference>
<reference evidence="2" key="1">
    <citation type="submission" date="2020-05" db="EMBL/GenBank/DDBJ databases">
        <title>Phylogenomic resolution of chytrid fungi.</title>
        <authorList>
            <person name="Stajich J.E."/>
            <person name="Amses K."/>
            <person name="Simmons R."/>
            <person name="Seto K."/>
            <person name="Myers J."/>
            <person name="Bonds A."/>
            <person name="Quandt C.A."/>
            <person name="Barry K."/>
            <person name="Liu P."/>
            <person name="Grigoriev I."/>
            <person name="Longcore J.E."/>
            <person name="James T.Y."/>
        </authorList>
    </citation>
    <scope>NUCLEOTIDE SEQUENCE</scope>
    <source>
        <strain evidence="2">JEL0318</strain>
    </source>
</reference>
<feature type="compositionally biased region" description="Pro residues" evidence="1">
    <location>
        <begin position="113"/>
        <end position="126"/>
    </location>
</feature>
<proteinExistence type="predicted"/>
<gene>
    <name evidence="2" type="ORF">HK097_010370</name>
</gene>
<organism evidence="2 3">
    <name type="scientific">Rhizophlyctis rosea</name>
    <dbReference type="NCBI Taxonomy" id="64517"/>
    <lineage>
        <taxon>Eukaryota</taxon>
        <taxon>Fungi</taxon>
        <taxon>Fungi incertae sedis</taxon>
        <taxon>Chytridiomycota</taxon>
        <taxon>Chytridiomycota incertae sedis</taxon>
        <taxon>Chytridiomycetes</taxon>
        <taxon>Rhizophlyctidales</taxon>
        <taxon>Rhizophlyctidaceae</taxon>
        <taxon>Rhizophlyctis</taxon>
    </lineage>
</organism>
<dbReference type="Pfam" id="PF10310">
    <property type="entry name" value="DUF5427"/>
    <property type="match status" value="1"/>
</dbReference>
<feature type="compositionally biased region" description="Polar residues" evidence="1">
    <location>
        <begin position="97"/>
        <end position="108"/>
    </location>
</feature>
<name>A0AAD5S7Q6_9FUNG</name>
<sequence length="435" mass="45917">MSASVPGSAHEDVLQFLDELDNLAPQTSSAPPASTEDVLSFLNEVEAPSGATPPPVTANLTPVPQQPPKSPASAGSNVSHASTLAPTPTAQQPSTTNAGQSLASSPARSPQPKKTPPQSKPIPPSAPTQQQQQPAEGGLWGSLWSQAAKVSAVATTSLETARAMAMETAKVVSENDKVKEIMKNVDRDHIGKIGTDLSKLGQNLVDTLAPPISPHGGGGGLYLRGNNLSLFAHSITVWFCAEAAGGENIDSLHDFLQSTVSEMWLGNAVTLCEKVIVNSVKDPVPKVASSLDEAVNLVEATIERLQKLADANVSLSPTDPPNLATPSQSVFLVVQPFTTKVSSILFDEQPHVQYFILLVADDAIHVASTLSQSVVQEREDDLMREVAPPGAGGGEGAKSVGKKLARWAENQRQRVLETALTDVCEEFAFRCRLDQ</sequence>
<dbReference type="AlphaFoldDB" id="A0AAD5S7Q6"/>
<comment type="caution">
    <text evidence="2">The sequence shown here is derived from an EMBL/GenBank/DDBJ whole genome shotgun (WGS) entry which is preliminary data.</text>
</comment>
<accession>A0AAD5S7Q6</accession>
<feature type="region of interest" description="Disordered" evidence="1">
    <location>
        <begin position="18"/>
        <end position="137"/>
    </location>
</feature>
<dbReference type="PANTHER" id="PTHR28265">
    <property type="entry name" value="MAINTENANCE OF TELOMERE CAPPING PROTEIN 1"/>
    <property type="match status" value="1"/>
</dbReference>
<protein>
    <submittedName>
        <fullName evidence="2">Uncharacterized protein</fullName>
    </submittedName>
</protein>
<dbReference type="Proteomes" id="UP001212841">
    <property type="component" value="Unassembled WGS sequence"/>
</dbReference>
<dbReference type="InterPro" id="IPR018814">
    <property type="entry name" value="DUF5427"/>
</dbReference>
<keyword evidence="3" id="KW-1185">Reference proteome</keyword>
<evidence type="ECO:0000256" key="1">
    <source>
        <dbReference type="SAM" id="MobiDB-lite"/>
    </source>
</evidence>
<feature type="compositionally biased region" description="Low complexity" evidence="1">
    <location>
        <begin position="81"/>
        <end position="96"/>
    </location>
</feature>